<proteinExistence type="predicted"/>
<sequence>MTAKTTKKISSGLPHAQSETQETTKHWLTRHILRPSSRQRKESNEKVEMSRQMSLKRPQTASSTDSVILPIPPPIPLEQAHRPPPRPPRPDSGVVREVNAWLDASMNRPSPPLMAGLSYWREGPYTDATETTGVQYAIPIGHQGIERPSTSHSQHLKSFCRRAKKMQVRMPSLRRTSSQRAAVQKKLNRRSMSTPLLAVPYEETRAGSPPAFLTRMGSVSRATTRPATAAASTQTSPTGGWLGLGQGSQLSLPLRRGSPASARFGEPECNLERRINAVFGQAARAGTNLRPATAAAHIPREDSMGSLSDAPTYFSGPPPPSYRSRPASIHSTSSFGCIDGMNPEQRQISQQKAAQRRGMKGKLRRLAQKAYLAK</sequence>
<dbReference type="GeneID" id="54584304"/>
<dbReference type="OrthoDB" id="3935253at2759"/>
<dbReference type="RefSeq" id="XP_033685314.1">
    <property type="nucleotide sequence ID" value="XM_033830974.1"/>
</dbReference>
<evidence type="ECO:0000313" key="3">
    <source>
        <dbReference type="Proteomes" id="UP000800094"/>
    </source>
</evidence>
<dbReference type="EMBL" id="ML987194">
    <property type="protein sequence ID" value="KAF2250310.1"/>
    <property type="molecule type" value="Genomic_DNA"/>
</dbReference>
<evidence type="ECO:0000256" key="1">
    <source>
        <dbReference type="SAM" id="MobiDB-lite"/>
    </source>
</evidence>
<dbReference type="Proteomes" id="UP000800094">
    <property type="component" value="Unassembled WGS sequence"/>
</dbReference>
<feature type="compositionally biased region" description="Polar residues" evidence="1">
    <location>
        <begin position="51"/>
        <end position="66"/>
    </location>
</feature>
<feature type="compositionally biased region" description="Basic residues" evidence="1">
    <location>
        <begin position="354"/>
        <end position="367"/>
    </location>
</feature>
<feature type="region of interest" description="Disordered" evidence="1">
    <location>
        <begin position="1"/>
        <end position="93"/>
    </location>
</feature>
<feature type="compositionally biased region" description="Basic and acidic residues" evidence="1">
    <location>
        <begin position="39"/>
        <end position="49"/>
    </location>
</feature>
<reference evidence="2" key="1">
    <citation type="journal article" date="2020" name="Stud. Mycol.">
        <title>101 Dothideomycetes genomes: a test case for predicting lifestyles and emergence of pathogens.</title>
        <authorList>
            <person name="Haridas S."/>
            <person name="Albert R."/>
            <person name="Binder M."/>
            <person name="Bloem J."/>
            <person name="Labutti K."/>
            <person name="Salamov A."/>
            <person name="Andreopoulos B."/>
            <person name="Baker S."/>
            <person name="Barry K."/>
            <person name="Bills G."/>
            <person name="Bluhm B."/>
            <person name="Cannon C."/>
            <person name="Castanera R."/>
            <person name="Culley D."/>
            <person name="Daum C."/>
            <person name="Ezra D."/>
            <person name="Gonzalez J."/>
            <person name="Henrissat B."/>
            <person name="Kuo A."/>
            <person name="Liang C."/>
            <person name="Lipzen A."/>
            <person name="Lutzoni F."/>
            <person name="Magnuson J."/>
            <person name="Mondo S."/>
            <person name="Nolan M."/>
            <person name="Ohm R."/>
            <person name="Pangilinan J."/>
            <person name="Park H.-J."/>
            <person name="Ramirez L."/>
            <person name="Alfaro M."/>
            <person name="Sun H."/>
            <person name="Tritt A."/>
            <person name="Yoshinaga Y."/>
            <person name="Zwiers L.-H."/>
            <person name="Turgeon B."/>
            <person name="Goodwin S."/>
            <person name="Spatafora J."/>
            <person name="Crous P."/>
            <person name="Grigoriev I."/>
        </authorList>
    </citation>
    <scope>NUCLEOTIDE SEQUENCE</scope>
    <source>
        <strain evidence="2">CBS 122368</strain>
    </source>
</reference>
<protein>
    <submittedName>
        <fullName evidence="2">Uncharacterized protein</fullName>
    </submittedName>
</protein>
<feature type="compositionally biased region" description="Polar residues" evidence="1">
    <location>
        <begin position="344"/>
        <end position="353"/>
    </location>
</feature>
<keyword evidence="3" id="KW-1185">Reference proteome</keyword>
<feature type="region of interest" description="Disordered" evidence="1">
    <location>
        <begin position="297"/>
        <end position="374"/>
    </location>
</feature>
<accession>A0A6A6IL92</accession>
<name>A0A6A6IL92_9PLEO</name>
<evidence type="ECO:0000313" key="2">
    <source>
        <dbReference type="EMBL" id="KAF2250310.1"/>
    </source>
</evidence>
<organism evidence="2 3">
    <name type="scientific">Trematosphaeria pertusa</name>
    <dbReference type="NCBI Taxonomy" id="390896"/>
    <lineage>
        <taxon>Eukaryota</taxon>
        <taxon>Fungi</taxon>
        <taxon>Dikarya</taxon>
        <taxon>Ascomycota</taxon>
        <taxon>Pezizomycotina</taxon>
        <taxon>Dothideomycetes</taxon>
        <taxon>Pleosporomycetidae</taxon>
        <taxon>Pleosporales</taxon>
        <taxon>Massarineae</taxon>
        <taxon>Trematosphaeriaceae</taxon>
        <taxon>Trematosphaeria</taxon>
    </lineage>
</organism>
<dbReference type="AlphaFoldDB" id="A0A6A6IL92"/>
<gene>
    <name evidence="2" type="ORF">BU26DRAFT_530667</name>
</gene>